<dbReference type="AlphaFoldDB" id="A0A317L0A6"/>
<evidence type="ECO:0000313" key="3">
    <source>
        <dbReference type="Proteomes" id="UP000245624"/>
    </source>
</evidence>
<keyword evidence="1" id="KW-0812">Transmembrane</keyword>
<feature type="transmembrane region" description="Helical" evidence="1">
    <location>
        <begin position="82"/>
        <end position="99"/>
    </location>
</feature>
<organism evidence="2 3">
    <name type="scientific">Gracilibacillus dipsosauri</name>
    <dbReference type="NCBI Taxonomy" id="178340"/>
    <lineage>
        <taxon>Bacteria</taxon>
        <taxon>Bacillati</taxon>
        <taxon>Bacillota</taxon>
        <taxon>Bacilli</taxon>
        <taxon>Bacillales</taxon>
        <taxon>Bacillaceae</taxon>
        <taxon>Gracilibacillus</taxon>
    </lineage>
</organism>
<keyword evidence="3" id="KW-1185">Reference proteome</keyword>
<keyword evidence="1" id="KW-0472">Membrane</keyword>
<reference evidence="2 3" key="1">
    <citation type="submission" date="2018-05" db="EMBL/GenBank/DDBJ databases">
        <title>Genomic analysis of Gracilibacillus dipsosauri DD1 reveals novel features of a salt-tolerant amylase.</title>
        <authorList>
            <person name="Deutch C.E."/>
            <person name="Yang S."/>
        </authorList>
    </citation>
    <scope>NUCLEOTIDE SEQUENCE [LARGE SCALE GENOMIC DNA]</scope>
    <source>
        <strain evidence="2 3">DD1</strain>
    </source>
</reference>
<protein>
    <submittedName>
        <fullName evidence="2">Uncharacterized protein</fullName>
    </submittedName>
</protein>
<dbReference type="EMBL" id="QGTD01000005">
    <property type="protein sequence ID" value="PWU69212.1"/>
    <property type="molecule type" value="Genomic_DNA"/>
</dbReference>
<gene>
    <name evidence="2" type="ORF">DLJ74_04275</name>
</gene>
<accession>A0A317L0A6</accession>
<sequence length="134" mass="14931">MLKSFGQDFLELIQGFHYAVFIGATWLIDTVADWIVNIGLVDDKLIAFFIVMTAFVCIAVILIFPTRIVYGRGKGGSGGEDVGGPITILIIILLIIKIIRSFFLKLKEDRLFLIKTMFVISTIIILAVIGYSKM</sequence>
<evidence type="ECO:0000313" key="2">
    <source>
        <dbReference type="EMBL" id="PWU69212.1"/>
    </source>
</evidence>
<feature type="transmembrane region" description="Helical" evidence="1">
    <location>
        <begin position="45"/>
        <end position="70"/>
    </location>
</feature>
<evidence type="ECO:0000256" key="1">
    <source>
        <dbReference type="SAM" id="Phobius"/>
    </source>
</evidence>
<name>A0A317L0A6_9BACI</name>
<feature type="transmembrane region" description="Helical" evidence="1">
    <location>
        <begin position="111"/>
        <end position="131"/>
    </location>
</feature>
<feature type="transmembrane region" description="Helical" evidence="1">
    <location>
        <begin position="15"/>
        <end position="36"/>
    </location>
</feature>
<comment type="caution">
    <text evidence="2">The sequence shown here is derived from an EMBL/GenBank/DDBJ whole genome shotgun (WGS) entry which is preliminary data.</text>
</comment>
<keyword evidence="1" id="KW-1133">Transmembrane helix</keyword>
<dbReference type="RefSeq" id="WP_054859945.1">
    <property type="nucleotide sequence ID" value="NZ_JAJUIE010000023.1"/>
</dbReference>
<proteinExistence type="predicted"/>
<dbReference type="Proteomes" id="UP000245624">
    <property type="component" value="Unassembled WGS sequence"/>
</dbReference>